<evidence type="ECO:0000259" key="11">
    <source>
        <dbReference type="PROSITE" id="PS50893"/>
    </source>
</evidence>
<dbReference type="Proteomes" id="UP001642406">
    <property type="component" value="Unassembled WGS sequence"/>
</dbReference>
<sequence>MVRCGNDESFGPVLTQGPDCYSFDFTLTFEDCIFSIAPCGIALLLAFVRIYILVKRNAVVQWPLLRAIKLVCLQLAVVVLLGTNKGYHTRTTLASTILNLVTSVVLAAVSDFEHVRSIRPSYLIQTFFFFAVLCDLPRVRTQWLVPDNSTVAPIFTAAFGVKVAVLFIESTHKFSHSNIANDKVSPEEIQGVFGGTFFTWLNPLFMEGYKRNLSMDDLYVVDDGLRANHLKKHCLTTASLKTFAPELVMAFIPRVGLMGLSLAQPYLVSAAIKYIDNPDLSKSYGYGLIGAYALCYLGIALTTRWYMHIAFRCMAKIRGALVTIIYKNMLTIRAETGNSSAALSLMSTDVDRITFTTFNMVDLGPSIVQLGIALGILGSELGGSCIAPVVLCVICGVIAGRLGKMIPPRQRKWMAAIQKRVGITADIIGSMKGVKVAGLNDKAEQQIQALRDYELQQSTAFRKIQVVNLLLGVAPSLLMPAVTFAVYAIVQKVSGSGQFGVAKAFTALSVLNVLIGPVMTITTAWTNMASALACLDRIQAFLLKEKREDYRILLPRSDAGSFATRDSTLFGVDNASEKSASKSQPWIKIRDGSFGWKKDAPPVLHDVDIDIMPGDLTLVIGPVASGKSTLLKAVIGECLKIKGSVEFTIPEEVAYCDQDAWLLNRSIKENVLAFEPYNEEFYNQVIKACQLVEDIEQFPKRDNTIIGSKGVSLSGGQKQRVALARAVYNRKAIVILDDILKGLDADTYSKCFTAILGPEGLLRKNRTSIILATHNVQLLPYADHIIVLDEGGRITERGSFDHLNSTAGFVAALGLKKSAMDAAAAVDALDAEIELKEKEAVIERIASAKALDKKSPGGPPGTSGPGAPDGGSRGKRNADAMFSYLKSLGGKAFVLYAAFTLCNVGFRTAQPLWLNIWTAANEKDPDSRVGYYVGIYVLFGVLNVAFLAMEFWTFMVIIVPHSAKVLHRKILVAAMHAPLSYFVATDTGEIVNRFSQDMTLVDMPLPMSFMMCYAQLVGAISQIILTCVASGYLGIIVPVLLAVLYCVQKFYLRTSRQMRLLDLEAKSPLYSDFIASYSGLTALRAYGWTRDAEDENLRRLNESQKPYYLLYCIQRWLSLVLNLIVAGMAVVVIGLAVGLREQISPGLLGVALTSVMGIGMTLSMLIQMWTQLETSLGAITRVNEFANDTPREEDGPEMPPPQWPSRGAVSVQNLEAKYGDRVVLENINLEIQPGEKVAICGRSGSGKSTLISLLLRLYPPSQGQIEIDGIETGQLNLNALRESLVALPQDPMFLAGSVRYNLDPLSKATDDELLAVLEKTNLLPVINEKGGLDADLDTDWLSAGQRQLFCLARALTRKSRVLLLDEATSSLDRETEAFVDKLIAHDFTGWTAIVVAHRLRTVAEFDKVLVLQDGRAMEYDSPKALLARDSMFKTLWDLQEK</sequence>
<feature type="transmembrane region" description="Helical" evidence="10">
    <location>
        <begin position="122"/>
        <end position="139"/>
    </location>
</feature>
<evidence type="ECO:0000256" key="3">
    <source>
        <dbReference type="ARBA" id="ARBA00022692"/>
    </source>
</evidence>
<keyword evidence="8" id="KW-0325">Glycoprotein</keyword>
<feature type="domain" description="ABC transporter" evidence="11">
    <location>
        <begin position="587"/>
        <end position="815"/>
    </location>
</feature>
<evidence type="ECO:0000256" key="4">
    <source>
        <dbReference type="ARBA" id="ARBA00022741"/>
    </source>
</evidence>
<evidence type="ECO:0000256" key="7">
    <source>
        <dbReference type="ARBA" id="ARBA00023136"/>
    </source>
</evidence>
<feature type="compositionally biased region" description="Gly residues" evidence="9">
    <location>
        <begin position="860"/>
        <end position="871"/>
    </location>
</feature>
<feature type="transmembrane region" description="Helical" evidence="10">
    <location>
        <begin position="466"/>
        <end position="490"/>
    </location>
</feature>
<evidence type="ECO:0000256" key="6">
    <source>
        <dbReference type="ARBA" id="ARBA00022989"/>
    </source>
</evidence>
<evidence type="ECO:0000259" key="12">
    <source>
        <dbReference type="PROSITE" id="PS50929"/>
    </source>
</evidence>
<dbReference type="SMART" id="SM00382">
    <property type="entry name" value="AAA"/>
    <property type="match status" value="2"/>
</dbReference>
<feature type="transmembrane region" description="Helical" evidence="10">
    <location>
        <begin position="64"/>
        <end position="81"/>
    </location>
</feature>
<keyword evidence="5" id="KW-0067">ATP-binding</keyword>
<feature type="transmembrane region" description="Helical" evidence="10">
    <location>
        <begin position="284"/>
        <end position="307"/>
    </location>
</feature>
<keyword evidence="6 10" id="KW-1133">Transmembrane helix</keyword>
<dbReference type="InterPro" id="IPR056227">
    <property type="entry name" value="TMD0_ABC"/>
</dbReference>
<gene>
    <name evidence="13" type="ORF">SBRCBS47491_008465</name>
</gene>
<dbReference type="SUPFAM" id="SSF52540">
    <property type="entry name" value="P-loop containing nucleoside triphosphate hydrolases"/>
    <property type="match status" value="2"/>
</dbReference>
<feature type="transmembrane region" description="Helical" evidence="10">
    <location>
        <begin position="381"/>
        <end position="402"/>
    </location>
</feature>
<protein>
    <recommendedName>
        <fullName evidence="15">ABC multidrug transporter</fullName>
    </recommendedName>
</protein>
<reference evidence="13 14" key="1">
    <citation type="submission" date="2024-01" db="EMBL/GenBank/DDBJ databases">
        <authorList>
            <person name="Allen C."/>
            <person name="Tagirdzhanova G."/>
        </authorList>
    </citation>
    <scope>NUCLEOTIDE SEQUENCE [LARGE SCALE GENOMIC DNA]</scope>
</reference>
<evidence type="ECO:0000256" key="8">
    <source>
        <dbReference type="ARBA" id="ARBA00023180"/>
    </source>
</evidence>
<dbReference type="Gene3D" id="1.20.1560.10">
    <property type="entry name" value="ABC transporter type 1, transmembrane domain"/>
    <property type="match status" value="2"/>
</dbReference>
<dbReference type="InterPro" id="IPR003439">
    <property type="entry name" value="ABC_transporter-like_ATP-bd"/>
</dbReference>
<evidence type="ECO:0000256" key="2">
    <source>
        <dbReference type="ARBA" id="ARBA00022448"/>
    </source>
</evidence>
<evidence type="ECO:0000256" key="10">
    <source>
        <dbReference type="SAM" id="Phobius"/>
    </source>
</evidence>
<evidence type="ECO:0000256" key="9">
    <source>
        <dbReference type="SAM" id="MobiDB-lite"/>
    </source>
</evidence>
<dbReference type="InterPro" id="IPR027417">
    <property type="entry name" value="P-loop_NTPase"/>
</dbReference>
<feature type="transmembrane region" description="Helical" evidence="10">
    <location>
        <begin position="93"/>
        <end position="110"/>
    </location>
</feature>
<feature type="transmembrane region" description="Helical" evidence="10">
    <location>
        <begin position="251"/>
        <end position="272"/>
    </location>
</feature>
<dbReference type="Pfam" id="PF00664">
    <property type="entry name" value="ABC_membrane"/>
    <property type="match status" value="2"/>
</dbReference>
<comment type="caution">
    <text evidence="13">The sequence shown here is derived from an EMBL/GenBank/DDBJ whole genome shotgun (WGS) entry which is preliminary data.</text>
</comment>
<feature type="transmembrane region" description="Helical" evidence="10">
    <location>
        <begin position="1147"/>
        <end position="1169"/>
    </location>
</feature>
<keyword evidence="2" id="KW-0813">Transport</keyword>
<dbReference type="Pfam" id="PF00005">
    <property type="entry name" value="ABC_tran"/>
    <property type="match status" value="2"/>
</dbReference>
<keyword evidence="3 10" id="KW-0812">Transmembrane</keyword>
<evidence type="ECO:0000313" key="14">
    <source>
        <dbReference type="Proteomes" id="UP001642406"/>
    </source>
</evidence>
<dbReference type="InterPro" id="IPR044746">
    <property type="entry name" value="ABCC_6TM_D1"/>
</dbReference>
<feature type="domain" description="ABC transmembrane type-1" evidence="12">
    <location>
        <begin position="894"/>
        <end position="1174"/>
    </location>
</feature>
<dbReference type="InterPro" id="IPR044726">
    <property type="entry name" value="ABCC_6TM_D2"/>
</dbReference>
<dbReference type="CDD" id="cd18580">
    <property type="entry name" value="ABC_6TM_ABCC_D2"/>
    <property type="match status" value="1"/>
</dbReference>
<evidence type="ECO:0000256" key="5">
    <source>
        <dbReference type="ARBA" id="ARBA00022840"/>
    </source>
</evidence>
<feature type="transmembrane region" description="Helical" evidence="10">
    <location>
        <begin position="33"/>
        <end position="52"/>
    </location>
</feature>
<dbReference type="PROSITE" id="PS50893">
    <property type="entry name" value="ABC_TRANSPORTER_2"/>
    <property type="match status" value="2"/>
</dbReference>
<feature type="transmembrane region" description="Helical" evidence="10">
    <location>
        <begin position="933"/>
        <end position="959"/>
    </location>
</feature>
<dbReference type="CDD" id="cd03244">
    <property type="entry name" value="ABCC_MRP_domain2"/>
    <property type="match status" value="1"/>
</dbReference>
<dbReference type="PANTHER" id="PTHR24223:SF399">
    <property type="entry name" value="ABC TRANSPORTER ATNG"/>
    <property type="match status" value="1"/>
</dbReference>
<dbReference type="CDD" id="cd18579">
    <property type="entry name" value="ABC_6TM_ABCC_D1"/>
    <property type="match status" value="1"/>
</dbReference>
<dbReference type="PROSITE" id="PS00211">
    <property type="entry name" value="ABC_TRANSPORTER_1"/>
    <property type="match status" value="2"/>
</dbReference>
<dbReference type="InterPro" id="IPR036640">
    <property type="entry name" value="ABC1_TM_sf"/>
</dbReference>
<proteinExistence type="predicted"/>
<feature type="domain" description="ABC transporter" evidence="11">
    <location>
        <begin position="1209"/>
        <end position="1438"/>
    </location>
</feature>
<name>A0ABP0CLM8_9PEZI</name>
<feature type="transmembrane region" description="Helical" evidence="10">
    <location>
        <begin position="1108"/>
        <end position="1135"/>
    </location>
</feature>
<keyword evidence="4" id="KW-0547">Nucleotide-binding</keyword>
<dbReference type="PROSITE" id="PS50929">
    <property type="entry name" value="ABC_TM1F"/>
    <property type="match status" value="2"/>
</dbReference>
<evidence type="ECO:0008006" key="15">
    <source>
        <dbReference type="Google" id="ProtNLM"/>
    </source>
</evidence>
<dbReference type="Gene3D" id="3.40.50.300">
    <property type="entry name" value="P-loop containing nucleotide triphosphate hydrolases"/>
    <property type="match status" value="2"/>
</dbReference>
<organism evidence="13 14">
    <name type="scientific">Sporothrix bragantina</name>
    <dbReference type="NCBI Taxonomy" id="671064"/>
    <lineage>
        <taxon>Eukaryota</taxon>
        <taxon>Fungi</taxon>
        <taxon>Dikarya</taxon>
        <taxon>Ascomycota</taxon>
        <taxon>Pezizomycotina</taxon>
        <taxon>Sordariomycetes</taxon>
        <taxon>Sordariomycetidae</taxon>
        <taxon>Ophiostomatales</taxon>
        <taxon>Ophiostomataceae</taxon>
        <taxon>Sporothrix</taxon>
    </lineage>
</organism>
<feature type="region of interest" description="Disordered" evidence="9">
    <location>
        <begin position="851"/>
        <end position="874"/>
    </location>
</feature>
<dbReference type="Pfam" id="PF24357">
    <property type="entry name" value="TMD0_ABC"/>
    <property type="match status" value="1"/>
</dbReference>
<dbReference type="CDD" id="cd03250">
    <property type="entry name" value="ABCC_MRP_domain1"/>
    <property type="match status" value="1"/>
</dbReference>
<dbReference type="InterPro" id="IPR050173">
    <property type="entry name" value="ABC_transporter_C-like"/>
</dbReference>
<evidence type="ECO:0000256" key="1">
    <source>
        <dbReference type="ARBA" id="ARBA00004141"/>
    </source>
</evidence>
<feature type="domain" description="ABC transmembrane type-1" evidence="12">
    <location>
        <begin position="255"/>
        <end position="530"/>
    </location>
</feature>
<dbReference type="InterPro" id="IPR011527">
    <property type="entry name" value="ABC1_TM_dom"/>
</dbReference>
<accession>A0ABP0CLM8</accession>
<feature type="transmembrane region" description="Helical" evidence="10">
    <location>
        <begin position="151"/>
        <end position="168"/>
    </location>
</feature>
<dbReference type="EMBL" id="CAWUHC010000110">
    <property type="protein sequence ID" value="CAK7233014.1"/>
    <property type="molecule type" value="Genomic_DNA"/>
</dbReference>
<dbReference type="PANTHER" id="PTHR24223">
    <property type="entry name" value="ATP-BINDING CASSETTE SUB-FAMILY C"/>
    <property type="match status" value="1"/>
</dbReference>
<dbReference type="InterPro" id="IPR003593">
    <property type="entry name" value="AAA+_ATPase"/>
</dbReference>
<dbReference type="InterPro" id="IPR017871">
    <property type="entry name" value="ABC_transporter-like_CS"/>
</dbReference>
<feature type="transmembrane region" description="Helical" evidence="10">
    <location>
        <begin position="510"/>
        <end position="535"/>
    </location>
</feature>
<keyword evidence="7 10" id="KW-0472">Membrane</keyword>
<feature type="transmembrane region" description="Helical" evidence="10">
    <location>
        <begin position="353"/>
        <end position="375"/>
    </location>
</feature>
<dbReference type="SUPFAM" id="SSF90123">
    <property type="entry name" value="ABC transporter transmembrane region"/>
    <property type="match status" value="2"/>
</dbReference>
<comment type="subcellular location">
    <subcellularLocation>
        <location evidence="1">Membrane</location>
        <topology evidence="1">Multi-pass membrane protein</topology>
    </subcellularLocation>
</comment>
<feature type="transmembrane region" description="Helical" evidence="10">
    <location>
        <begin position="893"/>
        <end position="913"/>
    </location>
</feature>
<feature type="transmembrane region" description="Helical" evidence="10">
    <location>
        <begin position="1031"/>
        <end position="1048"/>
    </location>
</feature>
<evidence type="ECO:0000313" key="13">
    <source>
        <dbReference type="EMBL" id="CAK7233014.1"/>
    </source>
</evidence>
<keyword evidence="14" id="KW-1185">Reference proteome</keyword>